<reference evidence="1 2" key="1">
    <citation type="journal article" date="2012" name="Nature">
        <title>The genomic landscape of species divergence in Ficedula flycatchers.</title>
        <authorList>
            <person name="Ellegren H."/>
            <person name="Smeds L."/>
            <person name="Burri R."/>
            <person name="Olason P.I."/>
            <person name="Backstrom N."/>
            <person name="Kawakami T."/>
            <person name="Kunstner A."/>
            <person name="Makinen H."/>
            <person name="Nadachowska-Brzyska K."/>
            <person name="Qvarnstrom A."/>
            <person name="Uebbing S."/>
            <person name="Wolf J.B."/>
        </authorList>
    </citation>
    <scope>NUCLEOTIDE SEQUENCE [LARGE SCALE GENOMIC DNA]</scope>
</reference>
<evidence type="ECO:0000313" key="2">
    <source>
        <dbReference type="Proteomes" id="UP000016665"/>
    </source>
</evidence>
<evidence type="ECO:0000313" key="1">
    <source>
        <dbReference type="Ensembl" id="ENSFALP00000027241.1"/>
    </source>
</evidence>
<accession>A0A803VWY5</accession>
<dbReference type="Proteomes" id="UP000016665">
    <property type="component" value="Chromosome 3"/>
</dbReference>
<protein>
    <submittedName>
        <fullName evidence="1">Uncharacterized protein</fullName>
    </submittedName>
</protein>
<keyword evidence="2" id="KW-1185">Reference proteome</keyword>
<organism evidence="1 2">
    <name type="scientific">Ficedula albicollis</name>
    <name type="common">Collared flycatcher</name>
    <name type="synonym">Muscicapa albicollis</name>
    <dbReference type="NCBI Taxonomy" id="59894"/>
    <lineage>
        <taxon>Eukaryota</taxon>
        <taxon>Metazoa</taxon>
        <taxon>Chordata</taxon>
        <taxon>Craniata</taxon>
        <taxon>Vertebrata</taxon>
        <taxon>Euteleostomi</taxon>
        <taxon>Archelosauria</taxon>
        <taxon>Archosauria</taxon>
        <taxon>Dinosauria</taxon>
        <taxon>Saurischia</taxon>
        <taxon>Theropoda</taxon>
        <taxon>Coelurosauria</taxon>
        <taxon>Aves</taxon>
        <taxon>Neognathae</taxon>
        <taxon>Neoaves</taxon>
        <taxon>Telluraves</taxon>
        <taxon>Australaves</taxon>
        <taxon>Passeriformes</taxon>
        <taxon>Muscicapidae</taxon>
        <taxon>Ficedula</taxon>
    </lineage>
</organism>
<reference evidence="1" key="2">
    <citation type="submission" date="2025-08" db="UniProtKB">
        <authorList>
            <consortium name="Ensembl"/>
        </authorList>
    </citation>
    <scope>IDENTIFICATION</scope>
</reference>
<dbReference type="AlphaFoldDB" id="A0A803VWY5"/>
<dbReference type="Ensembl" id="ENSFALT00000040770.1">
    <property type="protein sequence ID" value="ENSFALP00000027241.1"/>
    <property type="gene ID" value="ENSFALG00000022998.1"/>
</dbReference>
<name>A0A803VWY5_FICAL</name>
<reference evidence="1" key="3">
    <citation type="submission" date="2025-09" db="UniProtKB">
        <authorList>
            <consortium name="Ensembl"/>
        </authorList>
    </citation>
    <scope>IDENTIFICATION</scope>
</reference>
<sequence>MAAVHESKTCGKFGKSDCISEPPSLWHLQCTGAENNTQVCGHCYQLIILFNTSHLPQATVPEGMDMALFHSQGKGRLRTCFFAVLLATLQPKWD</sequence>
<proteinExistence type="predicted"/>